<evidence type="ECO:0000256" key="7">
    <source>
        <dbReference type="PROSITE-ProRule" id="PRU00259"/>
    </source>
</evidence>
<dbReference type="GO" id="GO:0005739">
    <property type="term" value="C:mitochondrion"/>
    <property type="evidence" value="ECO:0007669"/>
    <property type="project" value="UniProtKB-SubCell"/>
</dbReference>
<keyword evidence="4" id="KW-0963">Cytoplasm</keyword>
<dbReference type="InterPro" id="IPR011989">
    <property type="entry name" value="ARM-like"/>
</dbReference>
<dbReference type="GO" id="GO:0005829">
    <property type="term" value="C:cytosol"/>
    <property type="evidence" value="ECO:0007669"/>
    <property type="project" value="UniProtKB-SubCell"/>
</dbReference>
<protein>
    <submittedName>
        <fullName evidence="8">13330_t:CDS:1</fullName>
    </submittedName>
</protein>
<evidence type="ECO:0000313" key="9">
    <source>
        <dbReference type="Proteomes" id="UP000789508"/>
    </source>
</evidence>
<dbReference type="PANTHER" id="PTHR10957">
    <property type="entry name" value="RAP1 GTPASE-GDP DISSOCIATION STIMULATOR 1"/>
    <property type="match status" value="1"/>
</dbReference>
<comment type="subcellular location">
    <subcellularLocation>
        <location evidence="3">Cytoplasm</location>
        <location evidence="3">Cytosol</location>
    </subcellularLocation>
    <subcellularLocation>
        <location evidence="2">Endoplasmic reticulum</location>
    </subcellularLocation>
    <subcellularLocation>
        <location evidence="1">Mitochondrion</location>
    </subcellularLocation>
</comment>
<evidence type="ECO:0000256" key="4">
    <source>
        <dbReference type="ARBA" id="ARBA00022490"/>
    </source>
</evidence>
<dbReference type="InterPro" id="IPR000225">
    <property type="entry name" value="Armadillo"/>
</dbReference>
<keyword evidence="5" id="KW-0256">Endoplasmic reticulum</keyword>
<dbReference type="SMART" id="SM00185">
    <property type="entry name" value="ARM"/>
    <property type="match status" value="5"/>
</dbReference>
<name>A0A9N9CJJ8_9GLOM</name>
<organism evidence="8 9">
    <name type="scientific">Ambispora leptoticha</name>
    <dbReference type="NCBI Taxonomy" id="144679"/>
    <lineage>
        <taxon>Eukaryota</taxon>
        <taxon>Fungi</taxon>
        <taxon>Fungi incertae sedis</taxon>
        <taxon>Mucoromycota</taxon>
        <taxon>Glomeromycotina</taxon>
        <taxon>Glomeromycetes</taxon>
        <taxon>Archaeosporales</taxon>
        <taxon>Ambisporaceae</taxon>
        <taxon>Ambispora</taxon>
    </lineage>
</organism>
<dbReference type="GO" id="GO:0005085">
    <property type="term" value="F:guanyl-nucleotide exchange factor activity"/>
    <property type="evidence" value="ECO:0007669"/>
    <property type="project" value="InterPro"/>
</dbReference>
<dbReference type="EMBL" id="CAJVPS010004468">
    <property type="protein sequence ID" value="CAG8604124.1"/>
    <property type="molecule type" value="Genomic_DNA"/>
</dbReference>
<dbReference type="OrthoDB" id="26149at2759"/>
<comment type="caution">
    <text evidence="8">The sequence shown here is derived from an EMBL/GenBank/DDBJ whole genome shotgun (WGS) entry which is preliminary data.</text>
</comment>
<accession>A0A9N9CJJ8</accession>
<dbReference type="GO" id="GO:0005783">
    <property type="term" value="C:endoplasmic reticulum"/>
    <property type="evidence" value="ECO:0007669"/>
    <property type="project" value="UniProtKB-SubCell"/>
</dbReference>
<evidence type="ECO:0000256" key="6">
    <source>
        <dbReference type="ARBA" id="ARBA00023128"/>
    </source>
</evidence>
<evidence type="ECO:0000313" key="8">
    <source>
        <dbReference type="EMBL" id="CAG8604124.1"/>
    </source>
</evidence>
<feature type="repeat" description="ARM" evidence="7">
    <location>
        <begin position="135"/>
        <end position="162"/>
    </location>
</feature>
<dbReference type="InterPro" id="IPR016024">
    <property type="entry name" value="ARM-type_fold"/>
</dbReference>
<dbReference type="InterPro" id="IPR040144">
    <property type="entry name" value="RAP1GDS1"/>
</dbReference>
<gene>
    <name evidence="8" type="ORF">ALEPTO_LOCUS8275</name>
</gene>
<dbReference type="PROSITE" id="PS50176">
    <property type="entry name" value="ARM_REPEAT"/>
    <property type="match status" value="1"/>
</dbReference>
<dbReference type="Gene3D" id="1.25.10.10">
    <property type="entry name" value="Leucine-rich Repeat Variant"/>
    <property type="match status" value="2"/>
</dbReference>
<evidence type="ECO:0000256" key="3">
    <source>
        <dbReference type="ARBA" id="ARBA00004514"/>
    </source>
</evidence>
<proteinExistence type="predicted"/>
<keyword evidence="6" id="KW-0496">Mitochondrion</keyword>
<evidence type="ECO:0000256" key="5">
    <source>
        <dbReference type="ARBA" id="ARBA00022824"/>
    </source>
</evidence>
<evidence type="ECO:0000256" key="2">
    <source>
        <dbReference type="ARBA" id="ARBA00004240"/>
    </source>
</evidence>
<dbReference type="SUPFAM" id="SSF48371">
    <property type="entry name" value="ARM repeat"/>
    <property type="match status" value="1"/>
</dbReference>
<dbReference type="Proteomes" id="UP000789508">
    <property type="component" value="Unassembled WGS sequence"/>
</dbReference>
<dbReference type="AlphaFoldDB" id="A0A9N9CJJ8"/>
<keyword evidence="9" id="KW-1185">Reference proteome</keyword>
<sequence length="661" mass="72930">MSSQVNQYSSSIGELESLLSQLSLTSEQHNLENLPSLIYGLQNCKQIISDPTSSPEVRAHCWELVTKAGEICANFAKNADSRDVIGSSGTIELVTEFLQLNYQNGSPSSNVQCFRVLANLCIDHERNRQKTLDSGGISAILSILKHNDDLDILRTGAGALLNAGLEYDPINIEISRIDGLSTLSKILEPNNILLKNVENIDAARTTVHFTTRVFSNVASTDEGKKRFADERVLSSLIHLLSHTSSEKATEDDVDTLENVVEILEIIALDNEKIQEIIVRKGLFTNLLDYLEYAKPPNEENEKLNKQYGEWKAVVLKVVVSTTMSDTNCIKLVHEFKVDESLINALKTSENNVKVQHAVIGIIKNLVIPVPNKSLIGSHGVIELVSPLLDPETIQPIQLGVIGILKHLSSGDVLNSKRIILGEKNSTSSSTSETAMETTPPTPLARLLILTRKADDISIRSEGTRVLVNLIKTIWSDKSSLIPAQQTYALDGVTLQDLRSKLNTNEIVRLLNDLIVESKYPILQNEGVIGLTLLVMDDSAKGQNPTLYYLTNNTQVSEPNVVDDNSSNIIASCSSSTATSVSPLLDSLLVIMVNNKDKYPEEIRHNVCVLLEKAIEASNNSYKGYFQDHIKKLLVPLLDPNRVRPIPDILKSDFEKLMQSLT</sequence>
<reference evidence="8" key="1">
    <citation type="submission" date="2021-06" db="EMBL/GenBank/DDBJ databases">
        <authorList>
            <person name="Kallberg Y."/>
            <person name="Tangrot J."/>
            <person name="Rosling A."/>
        </authorList>
    </citation>
    <scope>NUCLEOTIDE SEQUENCE</scope>
    <source>
        <strain evidence="8">FL130A</strain>
    </source>
</reference>
<evidence type="ECO:0000256" key="1">
    <source>
        <dbReference type="ARBA" id="ARBA00004173"/>
    </source>
</evidence>